<dbReference type="GO" id="GO:0035556">
    <property type="term" value="P:intracellular signal transduction"/>
    <property type="evidence" value="ECO:0007669"/>
    <property type="project" value="InterPro"/>
</dbReference>
<keyword evidence="12" id="KW-1185">Reference proteome</keyword>
<feature type="domain" description="Guanylate cyclase" evidence="9">
    <location>
        <begin position="318"/>
        <end position="441"/>
    </location>
</feature>
<keyword evidence="3" id="KW-1003">Cell membrane</keyword>
<dbReference type="PROSITE" id="PS51257">
    <property type="entry name" value="PROKAR_LIPOPROTEIN"/>
    <property type="match status" value="1"/>
</dbReference>
<comment type="similarity">
    <text evidence="2">Belongs to the adenylyl cyclase class-3 family.</text>
</comment>
<evidence type="ECO:0000313" key="12">
    <source>
        <dbReference type="Proteomes" id="UP000322244"/>
    </source>
</evidence>
<keyword evidence="4 8" id="KW-0812">Transmembrane</keyword>
<feature type="transmembrane region" description="Helical" evidence="8">
    <location>
        <begin position="213"/>
        <end position="232"/>
    </location>
</feature>
<feature type="domain" description="HAMP" evidence="10">
    <location>
        <begin position="234"/>
        <end position="286"/>
    </location>
</feature>
<sequence>MLSRLRLWAAASPVGFSALTTACGLGGFSVVLTQLWLTGVLSRLGDATAQIVSITLCYLVIATVAGTAVTMWVQRRNLGWLTRTELPTAADGQRILRLPWVMAALSGAIWIPGIVLEAVLLATLAPGRDMIAGVALVTLGALASTGFTYLVIDRLLRPTIPMIADVVRSAAHPTSTVLVRVTVTWLLASGLPLGSMILVLSDASSIPNERIRAAIYIAIASLFTGAFATVALSRSVASPLRVLRRAVRRITAGDLDVVVPVDSTSEIGLLETSVNDMTERLRERERLRDLFGRHVGAGVADRALNAGADLTGDLREATALFVDVVGSTELAHRLAPREFVDKLNRLLTIVVDATEANGGLVNKFEGDAALCIFGAPIELDDDAGSALRAARRIRDSVLALGELDIGVGVARGTVFAGDIGSDTRLEYTVIGDPVNEAARLTDAAKTVRQRILVSQKVIDAADADERDLWTPHGVLRLRGREHDTKSWTDNRGSSSGYGAKSERSSSTVETGLSQTNPRQT</sequence>
<evidence type="ECO:0000256" key="3">
    <source>
        <dbReference type="ARBA" id="ARBA00022475"/>
    </source>
</evidence>
<dbReference type="GO" id="GO:0004016">
    <property type="term" value="F:adenylate cyclase activity"/>
    <property type="evidence" value="ECO:0007669"/>
    <property type="project" value="UniProtKB-ARBA"/>
</dbReference>
<dbReference type="Pfam" id="PF00211">
    <property type="entry name" value="Guanylate_cyc"/>
    <property type="match status" value="1"/>
</dbReference>
<dbReference type="InterPro" id="IPR050697">
    <property type="entry name" value="Adenylyl/Guanylyl_Cyclase_3/4"/>
</dbReference>
<dbReference type="PROSITE" id="PS50885">
    <property type="entry name" value="HAMP"/>
    <property type="match status" value="1"/>
</dbReference>
<evidence type="ECO:0000256" key="5">
    <source>
        <dbReference type="ARBA" id="ARBA00022989"/>
    </source>
</evidence>
<comment type="subcellular location">
    <subcellularLocation>
        <location evidence="1">Cell membrane</location>
        <topology evidence="1">Multi-pass membrane protein</topology>
    </subcellularLocation>
</comment>
<evidence type="ECO:0000256" key="4">
    <source>
        <dbReference type="ARBA" id="ARBA00022692"/>
    </source>
</evidence>
<evidence type="ECO:0000256" key="2">
    <source>
        <dbReference type="ARBA" id="ARBA00005381"/>
    </source>
</evidence>
<dbReference type="OrthoDB" id="368920at2"/>
<evidence type="ECO:0000256" key="6">
    <source>
        <dbReference type="ARBA" id="ARBA00023136"/>
    </source>
</evidence>
<dbReference type="PANTHER" id="PTHR43081:SF17">
    <property type="entry name" value="BLL5647 PROTEIN"/>
    <property type="match status" value="1"/>
</dbReference>
<feature type="transmembrane region" description="Helical" evidence="8">
    <location>
        <begin position="7"/>
        <end position="31"/>
    </location>
</feature>
<dbReference type="Proteomes" id="UP000322244">
    <property type="component" value="Unassembled WGS sequence"/>
</dbReference>
<gene>
    <name evidence="11" type="ORF">FOY51_04805</name>
</gene>
<dbReference type="Gene3D" id="3.30.70.1230">
    <property type="entry name" value="Nucleotide cyclase"/>
    <property type="match status" value="1"/>
</dbReference>
<dbReference type="Gene3D" id="6.10.340.10">
    <property type="match status" value="1"/>
</dbReference>
<evidence type="ECO:0000259" key="9">
    <source>
        <dbReference type="PROSITE" id="PS50125"/>
    </source>
</evidence>
<dbReference type="CDD" id="cd07302">
    <property type="entry name" value="CHD"/>
    <property type="match status" value="1"/>
</dbReference>
<dbReference type="SUPFAM" id="SSF158472">
    <property type="entry name" value="HAMP domain-like"/>
    <property type="match status" value="1"/>
</dbReference>
<keyword evidence="6 8" id="KW-0472">Membrane</keyword>
<evidence type="ECO:0000259" key="10">
    <source>
        <dbReference type="PROSITE" id="PS50885"/>
    </source>
</evidence>
<comment type="caution">
    <text evidence="11">The sequence shown here is derived from an EMBL/GenBank/DDBJ whole genome shotgun (WGS) entry which is preliminary data.</text>
</comment>
<protein>
    <submittedName>
        <fullName evidence="11">Adenylate/guanylate cyclase domain-containing protein</fullName>
    </submittedName>
</protein>
<dbReference type="SUPFAM" id="SSF55073">
    <property type="entry name" value="Nucleotide cyclase"/>
    <property type="match status" value="1"/>
</dbReference>
<feature type="transmembrane region" description="Helical" evidence="8">
    <location>
        <begin position="130"/>
        <end position="152"/>
    </location>
</feature>
<keyword evidence="5 8" id="KW-1133">Transmembrane helix</keyword>
<accession>A0A5A7SGS1</accession>
<evidence type="ECO:0000313" key="11">
    <source>
        <dbReference type="EMBL" id="KAA0023907.1"/>
    </source>
</evidence>
<dbReference type="GO" id="GO:0005886">
    <property type="term" value="C:plasma membrane"/>
    <property type="evidence" value="ECO:0007669"/>
    <property type="project" value="UniProtKB-SubCell"/>
</dbReference>
<name>A0A5A7SGS1_9NOCA</name>
<dbReference type="Pfam" id="PF00672">
    <property type="entry name" value="HAMP"/>
    <property type="match status" value="1"/>
</dbReference>
<reference evidence="11 12" key="1">
    <citation type="submission" date="2019-07" db="EMBL/GenBank/DDBJ databases">
        <title>Rhodococcus cavernicolus sp. nov., isolated from a cave.</title>
        <authorList>
            <person name="Lee S.D."/>
        </authorList>
    </citation>
    <scope>NUCLEOTIDE SEQUENCE [LARGE SCALE GENOMIC DNA]</scope>
    <source>
        <strain evidence="11 12">C1-24</strain>
    </source>
</reference>
<evidence type="ECO:0000256" key="8">
    <source>
        <dbReference type="SAM" id="Phobius"/>
    </source>
</evidence>
<dbReference type="EMBL" id="VLNY01000002">
    <property type="protein sequence ID" value="KAA0023907.1"/>
    <property type="molecule type" value="Genomic_DNA"/>
</dbReference>
<dbReference type="PROSITE" id="PS50125">
    <property type="entry name" value="GUANYLATE_CYCLASE_2"/>
    <property type="match status" value="1"/>
</dbReference>
<feature type="transmembrane region" description="Helical" evidence="8">
    <location>
        <begin position="100"/>
        <end position="124"/>
    </location>
</feature>
<feature type="compositionally biased region" description="Polar residues" evidence="7">
    <location>
        <begin position="504"/>
        <end position="520"/>
    </location>
</feature>
<feature type="transmembrane region" description="Helical" evidence="8">
    <location>
        <begin position="51"/>
        <end position="73"/>
    </location>
</feature>
<organism evidence="11 12">
    <name type="scientific">Antrihabitans cavernicola</name>
    <dbReference type="NCBI Taxonomy" id="2495913"/>
    <lineage>
        <taxon>Bacteria</taxon>
        <taxon>Bacillati</taxon>
        <taxon>Actinomycetota</taxon>
        <taxon>Actinomycetes</taxon>
        <taxon>Mycobacteriales</taxon>
        <taxon>Nocardiaceae</taxon>
        <taxon>Antrihabitans</taxon>
    </lineage>
</organism>
<dbReference type="InterPro" id="IPR003660">
    <property type="entry name" value="HAMP_dom"/>
</dbReference>
<evidence type="ECO:0000256" key="7">
    <source>
        <dbReference type="SAM" id="MobiDB-lite"/>
    </source>
</evidence>
<dbReference type="SMART" id="SM00304">
    <property type="entry name" value="HAMP"/>
    <property type="match status" value="1"/>
</dbReference>
<dbReference type="InterPro" id="IPR001054">
    <property type="entry name" value="A/G_cyclase"/>
</dbReference>
<dbReference type="CDD" id="cd06225">
    <property type="entry name" value="HAMP"/>
    <property type="match status" value="1"/>
</dbReference>
<dbReference type="SMART" id="SM00044">
    <property type="entry name" value="CYCc"/>
    <property type="match status" value="1"/>
</dbReference>
<dbReference type="AlphaFoldDB" id="A0A5A7SGS1"/>
<evidence type="ECO:0000256" key="1">
    <source>
        <dbReference type="ARBA" id="ARBA00004651"/>
    </source>
</evidence>
<dbReference type="GO" id="GO:0006171">
    <property type="term" value="P:cAMP biosynthetic process"/>
    <property type="evidence" value="ECO:0007669"/>
    <property type="project" value="TreeGrafter"/>
</dbReference>
<dbReference type="RefSeq" id="WP_149429067.1">
    <property type="nucleotide sequence ID" value="NZ_VLNY01000002.1"/>
</dbReference>
<dbReference type="InterPro" id="IPR029787">
    <property type="entry name" value="Nucleotide_cyclase"/>
</dbReference>
<feature type="transmembrane region" description="Helical" evidence="8">
    <location>
        <begin position="177"/>
        <end position="201"/>
    </location>
</feature>
<dbReference type="PANTHER" id="PTHR43081">
    <property type="entry name" value="ADENYLATE CYCLASE, TERMINAL-DIFFERENTIATION SPECIFIC-RELATED"/>
    <property type="match status" value="1"/>
</dbReference>
<proteinExistence type="inferred from homology"/>
<feature type="region of interest" description="Disordered" evidence="7">
    <location>
        <begin position="483"/>
        <end position="520"/>
    </location>
</feature>